<dbReference type="Proteomes" id="UP000076871">
    <property type="component" value="Unassembled WGS sequence"/>
</dbReference>
<dbReference type="InParanoid" id="A0A165BPR6"/>
<keyword evidence="3" id="KW-1185">Reference proteome</keyword>
<dbReference type="GeneID" id="63830346"/>
<reference evidence="2 3" key="1">
    <citation type="journal article" date="2016" name="Mol. Biol. Evol.">
        <title>Comparative Genomics of Early-Diverging Mushroom-Forming Fungi Provides Insights into the Origins of Lignocellulose Decay Capabilities.</title>
        <authorList>
            <person name="Nagy L.G."/>
            <person name="Riley R."/>
            <person name="Tritt A."/>
            <person name="Adam C."/>
            <person name="Daum C."/>
            <person name="Floudas D."/>
            <person name="Sun H."/>
            <person name="Yadav J.S."/>
            <person name="Pangilinan J."/>
            <person name="Larsson K.H."/>
            <person name="Matsuura K."/>
            <person name="Barry K."/>
            <person name="Labutti K."/>
            <person name="Kuo R."/>
            <person name="Ohm R.A."/>
            <person name="Bhattacharya S.S."/>
            <person name="Shirouzu T."/>
            <person name="Yoshinaga Y."/>
            <person name="Martin F.M."/>
            <person name="Grigoriev I.V."/>
            <person name="Hibbett D.S."/>
        </authorList>
    </citation>
    <scope>NUCLEOTIDE SEQUENCE [LARGE SCALE GENOMIC DNA]</scope>
    <source>
        <strain evidence="2 3">93-53</strain>
    </source>
</reference>
<evidence type="ECO:0000313" key="2">
    <source>
        <dbReference type="EMBL" id="KZT01433.1"/>
    </source>
</evidence>
<dbReference type="PROSITE" id="PS50181">
    <property type="entry name" value="FBOX"/>
    <property type="match status" value="1"/>
</dbReference>
<dbReference type="AlphaFoldDB" id="A0A165BPR6"/>
<protein>
    <recommendedName>
        <fullName evidence="1">F-box domain-containing protein</fullName>
    </recommendedName>
</protein>
<dbReference type="EMBL" id="KV427664">
    <property type="protein sequence ID" value="KZT01433.1"/>
    <property type="molecule type" value="Genomic_DNA"/>
</dbReference>
<sequence length="530" mass="59290">MNARPTKRLCVDKGVSLLIDSVHNTGVEEHDLVASASNSQVSLSELLVVHGLELHQHRQLCMRSSNDIMPSQSSVEMTSLKCKAVDDTGCNHVHYPLRSDPALLEYVLESKSHCGSVTVLDLPNELLIGIAELLPTTALFAVIILSRQLHCIVMPLLLSRHGLRPPVKGDMQECKLLSRYLWSLKDLRSIPHIIIQLEVAPTPEFSHVLDALRNTPVENLTLVHRSNKICKTELPLRGKRRVVTSSCLKVFRPHASLLFDTPFAEWTLETINCSDICELSLLTPGLISPSWNHVLEWLNISSLRILHVEGELSQAVLNRFMMCHPDVKELHIGNYSDCGNAMHQLGMPPPMLTNLHTLSAPIPYLIRLLGDPHYRITSLLELRILPDSRHDDPAQYLCNLSRILAAVVHCDKLWSLKCTIPAQLAAACEDPLYGGLGLIHDVNLHLTEVGYVVLEQASAHGGMRKAAFSHSLLRSLPSWLRQFPALSALQLWEDAALERSEEFSCIREDFNNVTDLFMWSGEKELSFSVL</sequence>
<name>A0A165BPR6_9APHY</name>
<gene>
    <name evidence="2" type="ORF">LAESUDRAFT_763693</name>
</gene>
<dbReference type="OrthoDB" id="3037258at2759"/>
<dbReference type="RefSeq" id="XP_040759173.1">
    <property type="nucleotide sequence ID" value="XM_040913318.1"/>
</dbReference>
<evidence type="ECO:0000313" key="3">
    <source>
        <dbReference type="Proteomes" id="UP000076871"/>
    </source>
</evidence>
<organism evidence="2 3">
    <name type="scientific">Laetiporus sulphureus 93-53</name>
    <dbReference type="NCBI Taxonomy" id="1314785"/>
    <lineage>
        <taxon>Eukaryota</taxon>
        <taxon>Fungi</taxon>
        <taxon>Dikarya</taxon>
        <taxon>Basidiomycota</taxon>
        <taxon>Agaricomycotina</taxon>
        <taxon>Agaricomycetes</taxon>
        <taxon>Polyporales</taxon>
        <taxon>Laetiporus</taxon>
    </lineage>
</organism>
<accession>A0A165BPR6</accession>
<feature type="domain" description="F-box" evidence="1">
    <location>
        <begin position="116"/>
        <end position="153"/>
    </location>
</feature>
<dbReference type="InterPro" id="IPR001810">
    <property type="entry name" value="F-box_dom"/>
</dbReference>
<evidence type="ECO:0000259" key="1">
    <source>
        <dbReference type="PROSITE" id="PS50181"/>
    </source>
</evidence>
<proteinExistence type="predicted"/>